<gene>
    <name evidence="2" type="ORF">B0T18DRAFT_390760</name>
</gene>
<keyword evidence="3" id="KW-1185">Reference proteome</keyword>
<proteinExistence type="predicted"/>
<sequence>MSWVRTGRKDVPPAFADSWRRGEDRESHSDTCPTIRSSRRVQASDAIPSSFLLLLEDADFAAARRYLGATVALATSSSLLTAYEQSVDPKPTDVLAATDSGMDFTASNSPD</sequence>
<feature type="compositionally biased region" description="Basic and acidic residues" evidence="1">
    <location>
        <begin position="18"/>
        <end position="29"/>
    </location>
</feature>
<comment type="caution">
    <text evidence="2">The sequence shown here is derived from an EMBL/GenBank/DDBJ whole genome shotgun (WGS) entry which is preliminary data.</text>
</comment>
<organism evidence="2 3">
    <name type="scientific">Schizothecium vesticola</name>
    <dbReference type="NCBI Taxonomy" id="314040"/>
    <lineage>
        <taxon>Eukaryota</taxon>
        <taxon>Fungi</taxon>
        <taxon>Dikarya</taxon>
        <taxon>Ascomycota</taxon>
        <taxon>Pezizomycotina</taxon>
        <taxon>Sordariomycetes</taxon>
        <taxon>Sordariomycetidae</taxon>
        <taxon>Sordariales</taxon>
        <taxon>Schizotheciaceae</taxon>
        <taxon>Schizothecium</taxon>
    </lineage>
</organism>
<accession>A0AA40EVN8</accession>
<feature type="region of interest" description="Disordered" evidence="1">
    <location>
        <begin position="1"/>
        <end position="37"/>
    </location>
</feature>
<reference evidence="2" key="1">
    <citation type="submission" date="2023-06" db="EMBL/GenBank/DDBJ databases">
        <title>Genome-scale phylogeny and comparative genomics of the fungal order Sordariales.</title>
        <authorList>
            <consortium name="Lawrence Berkeley National Laboratory"/>
            <person name="Hensen N."/>
            <person name="Bonometti L."/>
            <person name="Westerberg I."/>
            <person name="Brannstrom I.O."/>
            <person name="Guillou S."/>
            <person name="Cros-Aarteil S."/>
            <person name="Calhoun S."/>
            <person name="Haridas S."/>
            <person name="Kuo A."/>
            <person name="Mondo S."/>
            <person name="Pangilinan J."/>
            <person name="Riley R."/>
            <person name="LaButti K."/>
            <person name="Andreopoulos B."/>
            <person name="Lipzen A."/>
            <person name="Chen C."/>
            <person name="Yanf M."/>
            <person name="Daum C."/>
            <person name="Ng V."/>
            <person name="Clum A."/>
            <person name="Steindorff A."/>
            <person name="Ohm R."/>
            <person name="Martin F."/>
            <person name="Silar P."/>
            <person name="Natvig D."/>
            <person name="Lalanne C."/>
            <person name="Gautier V."/>
            <person name="Ament-velasquez S.L."/>
            <person name="Kruys A."/>
            <person name="Hutchinson M.I."/>
            <person name="Powell A.J."/>
            <person name="Barry K."/>
            <person name="Miller A.N."/>
            <person name="Grigoriev I.V."/>
            <person name="Debuchy R."/>
            <person name="Gladieux P."/>
            <person name="Thoren M.H."/>
            <person name="Johannesson H."/>
        </authorList>
    </citation>
    <scope>NUCLEOTIDE SEQUENCE</scope>
    <source>
        <strain evidence="2">SMH3187-1</strain>
    </source>
</reference>
<evidence type="ECO:0000256" key="1">
    <source>
        <dbReference type="SAM" id="MobiDB-lite"/>
    </source>
</evidence>
<evidence type="ECO:0000313" key="3">
    <source>
        <dbReference type="Proteomes" id="UP001172155"/>
    </source>
</evidence>
<name>A0AA40EVN8_9PEZI</name>
<dbReference type="EMBL" id="JAUKUD010000004">
    <property type="protein sequence ID" value="KAK0746289.1"/>
    <property type="molecule type" value="Genomic_DNA"/>
</dbReference>
<dbReference type="Proteomes" id="UP001172155">
    <property type="component" value="Unassembled WGS sequence"/>
</dbReference>
<protein>
    <submittedName>
        <fullName evidence="2">Uncharacterized protein</fullName>
    </submittedName>
</protein>
<evidence type="ECO:0000313" key="2">
    <source>
        <dbReference type="EMBL" id="KAK0746289.1"/>
    </source>
</evidence>
<dbReference type="AlphaFoldDB" id="A0AA40EVN8"/>